<evidence type="ECO:0000313" key="4">
    <source>
        <dbReference type="Proteomes" id="UP001152795"/>
    </source>
</evidence>
<dbReference type="EMBL" id="CACRXK020011771">
    <property type="protein sequence ID" value="CAB4022034.1"/>
    <property type="molecule type" value="Genomic_DNA"/>
</dbReference>
<dbReference type="InterPro" id="IPR032675">
    <property type="entry name" value="LRR_dom_sf"/>
</dbReference>
<dbReference type="SUPFAM" id="SSF52058">
    <property type="entry name" value="L domain-like"/>
    <property type="match status" value="1"/>
</dbReference>
<gene>
    <name evidence="3" type="ORF">PACLA_8A069549</name>
</gene>
<evidence type="ECO:0000313" key="3">
    <source>
        <dbReference type="EMBL" id="CAB4022034.1"/>
    </source>
</evidence>
<reference evidence="3" key="1">
    <citation type="submission" date="2020-04" db="EMBL/GenBank/DDBJ databases">
        <authorList>
            <person name="Alioto T."/>
            <person name="Alioto T."/>
            <person name="Gomez Garrido J."/>
        </authorList>
    </citation>
    <scope>NUCLEOTIDE SEQUENCE</scope>
    <source>
        <strain evidence="3">A484AB</strain>
    </source>
</reference>
<evidence type="ECO:0000256" key="2">
    <source>
        <dbReference type="ARBA" id="ARBA00022737"/>
    </source>
</evidence>
<dbReference type="Gene3D" id="3.80.10.10">
    <property type="entry name" value="Ribonuclease Inhibitor"/>
    <property type="match status" value="1"/>
</dbReference>
<dbReference type="PANTHER" id="PTHR15454">
    <property type="entry name" value="NISCHARIN RELATED"/>
    <property type="match status" value="1"/>
</dbReference>
<keyword evidence="1" id="KW-0433">Leucine-rich repeat</keyword>
<keyword evidence="2" id="KW-0677">Repeat</keyword>
<organism evidence="3 4">
    <name type="scientific">Paramuricea clavata</name>
    <name type="common">Red gorgonian</name>
    <name type="synonym">Violescent sea-whip</name>
    <dbReference type="NCBI Taxonomy" id="317549"/>
    <lineage>
        <taxon>Eukaryota</taxon>
        <taxon>Metazoa</taxon>
        <taxon>Cnidaria</taxon>
        <taxon>Anthozoa</taxon>
        <taxon>Octocorallia</taxon>
        <taxon>Malacalcyonacea</taxon>
        <taxon>Plexauridae</taxon>
        <taxon>Paramuricea</taxon>
    </lineage>
</organism>
<accession>A0A6S7IRU5</accession>
<evidence type="ECO:0000256" key="1">
    <source>
        <dbReference type="ARBA" id="ARBA00022614"/>
    </source>
</evidence>
<name>A0A6S7IRU5_PARCT</name>
<proteinExistence type="predicted"/>
<dbReference type="AlphaFoldDB" id="A0A6S7IRU5"/>
<comment type="caution">
    <text evidence="3">The sequence shown here is derived from an EMBL/GenBank/DDBJ whole genome shotgun (WGS) entry which is preliminary data.</text>
</comment>
<protein>
    <submittedName>
        <fullName evidence="3">Uncharacterized protein</fullName>
    </submittedName>
</protein>
<dbReference type="GO" id="GO:0005737">
    <property type="term" value="C:cytoplasm"/>
    <property type="evidence" value="ECO:0007669"/>
    <property type="project" value="TreeGrafter"/>
</dbReference>
<dbReference type="OrthoDB" id="433501at2759"/>
<dbReference type="PANTHER" id="PTHR15454:SF19">
    <property type="entry name" value="LEUCINE-RICH REPEAT-CONTAINING PROTEIN 51"/>
    <property type="match status" value="1"/>
</dbReference>
<keyword evidence="4" id="KW-1185">Reference proteome</keyword>
<sequence>MSTLCASEAFYKQLKNLRIEDFPCGVGPWRQASDKIVSRYDSGGAQYESIEALLDLEASSPYTVDYNWSKEAGNLRKIAIETPESLQDPSFILKHFTTLRIVDKNVDHIDEGILKFLNLKELILTANYINKIDGRNLPKGLEVLELAANNVSDLTALKCANLCSLLHLGLAQNQVIDISSRSFTPSK</sequence>
<dbReference type="Proteomes" id="UP001152795">
    <property type="component" value="Unassembled WGS sequence"/>
</dbReference>
<feature type="non-terminal residue" evidence="3">
    <location>
        <position position="187"/>
    </location>
</feature>